<proteinExistence type="predicted"/>
<dbReference type="Pfam" id="PF17168">
    <property type="entry name" value="DUF5127"/>
    <property type="match status" value="1"/>
</dbReference>
<sequence>MFIPFFAVIAFNFLLLAFSQSIQPPAIPLVVRSPYFQAYLPHSSTTTSANGSHQWPTFWTTECVHFGWSGLLLVDGVPYTWLGDQLHIQLKNNATLTPTSFNDYEVTPTRSILNLTAGNIAISITFLSPIEPDNLVLQSFPFSYIYFEASSMDGNSHSIQVYQDITGEWVSYNNSNGIQWNTTTNDPIIYHKAQRLPFQFMTEINDVSEDGAIYHVTNSGNGVTYQTGDAATIRTEFLENGKLNNTQEPPPHAISTTTQPVFAFSNDLGTIQSTSSPVVWGIGLVRNGDIIYTTTAGNQTRHPYFFTKYSDVPTAVSALPTTVNLPYPLPVL</sequence>
<dbReference type="Proteomes" id="UP000053593">
    <property type="component" value="Unassembled WGS sequence"/>
</dbReference>
<dbReference type="InterPro" id="IPR052743">
    <property type="entry name" value="Glutaminase_GtaA"/>
</dbReference>
<dbReference type="EMBL" id="KN834812">
    <property type="protein sequence ID" value="KIK54872.1"/>
    <property type="molecule type" value="Genomic_DNA"/>
</dbReference>
<keyword evidence="4" id="KW-1185">Reference proteome</keyword>
<dbReference type="InterPro" id="IPR033433">
    <property type="entry name" value="GtaA_N"/>
</dbReference>
<feature type="signal peptide" evidence="1">
    <location>
        <begin position="1"/>
        <end position="21"/>
    </location>
</feature>
<accession>A0A0D0CA40</accession>
<protein>
    <recommendedName>
        <fullName evidence="2">Glutaminase A N-terminal domain-containing protein</fullName>
    </recommendedName>
</protein>
<dbReference type="OrthoDB" id="3918848at2759"/>
<reference evidence="3 4" key="1">
    <citation type="submission" date="2014-04" db="EMBL/GenBank/DDBJ databases">
        <title>Evolutionary Origins and Diversification of the Mycorrhizal Mutualists.</title>
        <authorList>
            <consortium name="DOE Joint Genome Institute"/>
            <consortium name="Mycorrhizal Genomics Consortium"/>
            <person name="Kohler A."/>
            <person name="Kuo A."/>
            <person name="Nagy L.G."/>
            <person name="Floudas D."/>
            <person name="Copeland A."/>
            <person name="Barry K.W."/>
            <person name="Cichocki N."/>
            <person name="Veneault-Fourrey C."/>
            <person name="LaButti K."/>
            <person name="Lindquist E.A."/>
            <person name="Lipzen A."/>
            <person name="Lundell T."/>
            <person name="Morin E."/>
            <person name="Murat C."/>
            <person name="Riley R."/>
            <person name="Ohm R."/>
            <person name="Sun H."/>
            <person name="Tunlid A."/>
            <person name="Henrissat B."/>
            <person name="Grigoriev I.V."/>
            <person name="Hibbett D.S."/>
            <person name="Martin F."/>
        </authorList>
    </citation>
    <scope>NUCLEOTIDE SEQUENCE [LARGE SCALE GENOMIC DNA]</scope>
    <source>
        <strain evidence="3 4">FD-317 M1</strain>
    </source>
</reference>
<dbReference type="PANTHER" id="PTHR31987:SF1">
    <property type="entry name" value="GLUTAMINASE A"/>
    <property type="match status" value="1"/>
</dbReference>
<feature type="chain" id="PRO_5002207797" description="Glutaminase A N-terminal domain-containing protein" evidence="1">
    <location>
        <begin position="22"/>
        <end position="332"/>
    </location>
</feature>
<name>A0A0D0CA40_9AGAR</name>
<organism evidence="3 4">
    <name type="scientific">Collybiopsis luxurians FD-317 M1</name>
    <dbReference type="NCBI Taxonomy" id="944289"/>
    <lineage>
        <taxon>Eukaryota</taxon>
        <taxon>Fungi</taxon>
        <taxon>Dikarya</taxon>
        <taxon>Basidiomycota</taxon>
        <taxon>Agaricomycotina</taxon>
        <taxon>Agaricomycetes</taxon>
        <taxon>Agaricomycetidae</taxon>
        <taxon>Agaricales</taxon>
        <taxon>Marasmiineae</taxon>
        <taxon>Omphalotaceae</taxon>
        <taxon>Collybiopsis</taxon>
        <taxon>Collybiopsis luxurians</taxon>
    </lineage>
</organism>
<evidence type="ECO:0000313" key="3">
    <source>
        <dbReference type="EMBL" id="KIK54872.1"/>
    </source>
</evidence>
<keyword evidence="1" id="KW-0732">Signal</keyword>
<gene>
    <name evidence="3" type="ORF">GYMLUDRAFT_176634</name>
</gene>
<evidence type="ECO:0000256" key="1">
    <source>
        <dbReference type="SAM" id="SignalP"/>
    </source>
</evidence>
<evidence type="ECO:0000313" key="4">
    <source>
        <dbReference type="Proteomes" id="UP000053593"/>
    </source>
</evidence>
<feature type="domain" description="Glutaminase A N-terminal" evidence="2">
    <location>
        <begin position="109"/>
        <end position="318"/>
    </location>
</feature>
<evidence type="ECO:0000259" key="2">
    <source>
        <dbReference type="Pfam" id="PF17168"/>
    </source>
</evidence>
<dbReference type="AlphaFoldDB" id="A0A0D0CA40"/>
<dbReference type="PANTHER" id="PTHR31987">
    <property type="entry name" value="GLUTAMINASE A-RELATED"/>
    <property type="match status" value="1"/>
</dbReference>
<dbReference type="HOGENOM" id="CLU_078128_0_0_1"/>